<reference evidence="1 2" key="1">
    <citation type="submission" date="2019-10" db="EMBL/GenBank/DDBJ databases">
        <authorList>
            <person name="Karimi E."/>
        </authorList>
    </citation>
    <scope>NUCLEOTIDE SEQUENCE [LARGE SCALE GENOMIC DNA]</scope>
    <source>
        <strain evidence="1">Aeromonas sp. 8C</strain>
    </source>
</reference>
<evidence type="ECO:0000313" key="2">
    <source>
        <dbReference type="Proteomes" id="UP000439123"/>
    </source>
</evidence>
<organism evidence="1 2">
    <name type="scientific">Aeromonas veronii</name>
    <dbReference type="NCBI Taxonomy" id="654"/>
    <lineage>
        <taxon>Bacteria</taxon>
        <taxon>Pseudomonadati</taxon>
        <taxon>Pseudomonadota</taxon>
        <taxon>Gammaproteobacteria</taxon>
        <taxon>Aeromonadales</taxon>
        <taxon>Aeromonadaceae</taxon>
        <taxon>Aeromonas</taxon>
    </lineage>
</organism>
<proteinExistence type="predicted"/>
<accession>A0A653L3Q9</accession>
<dbReference type="EMBL" id="CABWLC010000012">
    <property type="protein sequence ID" value="VXA85649.1"/>
    <property type="molecule type" value="Genomic_DNA"/>
</dbReference>
<name>A0A653L3Q9_AERVE</name>
<protein>
    <submittedName>
        <fullName evidence="1">Uncharacterized protein</fullName>
    </submittedName>
</protein>
<gene>
    <name evidence="1" type="ORF">AERO8C_20592</name>
</gene>
<dbReference type="Proteomes" id="UP000439123">
    <property type="component" value="Unassembled WGS sequence"/>
</dbReference>
<evidence type="ECO:0000313" key="1">
    <source>
        <dbReference type="EMBL" id="VXA85649.1"/>
    </source>
</evidence>
<dbReference type="AlphaFoldDB" id="A0A653L3Q9"/>
<sequence>MSTTNLVVLIIVLVKLVLGDHFDFVGQQKTRKTLNLAGFCTSSFLLGTIFGGAGASDNQFLVYHFRSIS</sequence>